<comment type="similarity">
    <text evidence="1">Belongs to the TMA16 family.</text>
</comment>
<protein>
    <recommendedName>
        <fullName evidence="5">Translation machinery-associated protein 16</fullName>
    </recommendedName>
</protein>
<dbReference type="InterPro" id="IPR038356">
    <property type="entry name" value="Tma16_sf"/>
</dbReference>
<evidence type="ECO:0000313" key="4">
    <source>
        <dbReference type="Proteomes" id="UP001152799"/>
    </source>
</evidence>
<keyword evidence="4" id="KW-1185">Reference proteome</keyword>
<dbReference type="OrthoDB" id="270284at2759"/>
<organism evidence="3 4">
    <name type="scientific">Ceutorhynchus assimilis</name>
    <name type="common">cabbage seed weevil</name>
    <dbReference type="NCBI Taxonomy" id="467358"/>
    <lineage>
        <taxon>Eukaryota</taxon>
        <taxon>Metazoa</taxon>
        <taxon>Ecdysozoa</taxon>
        <taxon>Arthropoda</taxon>
        <taxon>Hexapoda</taxon>
        <taxon>Insecta</taxon>
        <taxon>Pterygota</taxon>
        <taxon>Neoptera</taxon>
        <taxon>Endopterygota</taxon>
        <taxon>Coleoptera</taxon>
        <taxon>Polyphaga</taxon>
        <taxon>Cucujiformia</taxon>
        <taxon>Curculionidae</taxon>
        <taxon>Ceutorhynchinae</taxon>
        <taxon>Ceutorhynchus</taxon>
    </lineage>
</organism>
<evidence type="ECO:0000313" key="3">
    <source>
        <dbReference type="EMBL" id="CAG9766795.1"/>
    </source>
</evidence>
<dbReference type="EMBL" id="OU892279">
    <property type="protein sequence ID" value="CAG9766795.1"/>
    <property type="molecule type" value="Genomic_DNA"/>
</dbReference>
<proteinExistence type="inferred from homology"/>
<reference evidence="3" key="1">
    <citation type="submission" date="2022-01" db="EMBL/GenBank/DDBJ databases">
        <authorList>
            <person name="King R."/>
        </authorList>
    </citation>
    <scope>NUCLEOTIDE SEQUENCE</scope>
</reference>
<evidence type="ECO:0000256" key="2">
    <source>
        <dbReference type="SAM" id="MobiDB-lite"/>
    </source>
</evidence>
<dbReference type="PANTHER" id="PTHR13349:SF2">
    <property type="entry name" value="TRANSLATION MACHINERY-ASSOCIATED PROTEIN 16"/>
    <property type="match status" value="1"/>
</dbReference>
<dbReference type="PANTHER" id="PTHR13349">
    <property type="entry name" value="TRANSLATION MACHINERY-ASSOCIATED PROTEIN 16"/>
    <property type="match status" value="1"/>
</dbReference>
<feature type="region of interest" description="Disordered" evidence="2">
    <location>
        <begin position="180"/>
        <end position="203"/>
    </location>
</feature>
<dbReference type="Pfam" id="PF11176">
    <property type="entry name" value="Tma16"/>
    <property type="match status" value="1"/>
</dbReference>
<name>A0A9N9MQ44_9CUCU</name>
<feature type="compositionally biased region" description="Basic residues" evidence="2">
    <location>
        <begin position="12"/>
        <end position="28"/>
    </location>
</feature>
<gene>
    <name evidence="3" type="ORF">CEUTPL_LOCUS7367</name>
</gene>
<evidence type="ECO:0000256" key="1">
    <source>
        <dbReference type="ARBA" id="ARBA00034127"/>
    </source>
</evidence>
<accession>A0A9N9MQ44</accession>
<dbReference type="Proteomes" id="UP001152799">
    <property type="component" value="Chromosome 3"/>
</dbReference>
<dbReference type="GO" id="GO:0005634">
    <property type="term" value="C:nucleus"/>
    <property type="evidence" value="ECO:0007669"/>
    <property type="project" value="TreeGrafter"/>
</dbReference>
<evidence type="ECO:0008006" key="5">
    <source>
        <dbReference type="Google" id="ProtNLM"/>
    </source>
</evidence>
<dbReference type="Gene3D" id="1.20.1440.170">
    <property type="entry name" value="Translation machinery-associated protein 16-like"/>
    <property type="match status" value="1"/>
</dbReference>
<feature type="compositionally biased region" description="Basic and acidic residues" evidence="2">
    <location>
        <begin position="1"/>
        <end position="11"/>
    </location>
</feature>
<dbReference type="InterPro" id="IPR021346">
    <property type="entry name" value="Tma16"/>
</dbReference>
<sequence>MPKLRQLEKCKHPNSRKTKALAKQMKKQTTKEKSKLSSNIKQNLLGEKLVWFRDNLDQEKDTCSPSEIEQLILKYLGRFDDELEQIKLKHSIGQRKNRQHANREDIINMTVKGEKEEFKTCGIELCDLLNPVQLKQLKNWNGELRFLQNFKLRRFSLSFLVNSSKKKEIINQEESTLKKSNLEVANEPESDKIPTESTMDIDN</sequence>
<dbReference type="FunFam" id="1.20.1440.170:FF:000001">
    <property type="entry name" value="Translation machinery-associated 16 homolog"/>
    <property type="match status" value="1"/>
</dbReference>
<dbReference type="AlphaFoldDB" id="A0A9N9MQ44"/>
<feature type="region of interest" description="Disordered" evidence="2">
    <location>
        <begin position="1"/>
        <end position="37"/>
    </location>
</feature>